<dbReference type="SMR" id="A0A1S6J5R9"/>
<evidence type="ECO:0000313" key="3">
    <source>
        <dbReference type="EMBL" id="AQS67086.1"/>
    </source>
</evidence>
<dbReference type="Gene3D" id="3.30.930.10">
    <property type="entry name" value="Bira Bifunctional Protein, Domain 2"/>
    <property type="match status" value="1"/>
</dbReference>
<dbReference type="InterPro" id="IPR006195">
    <property type="entry name" value="aa-tRNA-synth_II"/>
</dbReference>
<evidence type="ECO:0000259" key="2">
    <source>
        <dbReference type="PROSITE" id="PS50862"/>
    </source>
</evidence>
<name>A0A1S6J5R9_9ACTN</name>
<keyword evidence="4" id="KW-1185">Reference proteome</keyword>
<feature type="region of interest" description="Disordered" evidence="1">
    <location>
        <begin position="1"/>
        <end position="21"/>
    </location>
</feature>
<organism evidence="3 4">
    <name type="scientific">Streptomyces pactum</name>
    <dbReference type="NCBI Taxonomy" id="68249"/>
    <lineage>
        <taxon>Bacteria</taxon>
        <taxon>Bacillati</taxon>
        <taxon>Actinomycetota</taxon>
        <taxon>Actinomycetes</taxon>
        <taxon>Kitasatosporales</taxon>
        <taxon>Streptomycetaceae</taxon>
        <taxon>Streptomyces</taxon>
    </lineage>
</organism>
<proteinExistence type="predicted"/>
<dbReference type="KEGG" id="spac:B1H29_09270"/>
<reference evidence="3 4" key="1">
    <citation type="submission" date="2017-02" db="EMBL/GenBank/DDBJ databases">
        <title>Streptomyces pactum ACT12 Genome sequencing and assembly.</title>
        <authorList>
            <person name="Xue Q."/>
            <person name="Yan X."/>
            <person name="Jia L."/>
            <person name="Yan H."/>
        </authorList>
    </citation>
    <scope>NUCLEOTIDE SEQUENCE [LARGE SCALE GENOMIC DNA]</scope>
    <source>
        <strain evidence="3 4">ACT12</strain>
    </source>
</reference>
<accession>A0A1S6J5R9</accession>
<dbReference type="Proteomes" id="UP000189443">
    <property type="component" value="Chromosome"/>
</dbReference>
<dbReference type="PROSITE" id="PS50862">
    <property type="entry name" value="AA_TRNA_LIGASE_II"/>
    <property type="match status" value="1"/>
</dbReference>
<gene>
    <name evidence="3" type="ORF">B1H29_09270</name>
</gene>
<dbReference type="EMBL" id="CP019724">
    <property type="protein sequence ID" value="AQS67086.1"/>
    <property type="molecule type" value="Genomic_DNA"/>
</dbReference>
<dbReference type="RefSeq" id="WP_055419784.1">
    <property type="nucleotide sequence ID" value="NZ_CP019724.1"/>
</dbReference>
<sequence length="417" mass="46014">MTDTTRQDTAPTGAGTGEFRTRVELHTPVAGELAAEIERRLLFVSSKITGYELDTADGEVRGVTLRSATPLPAGELAEKVNRVVDGDVRRQRTTPPKSVWTSPHERVVEEGTFELLARAGAVTEAGEGQVAVGEPLLSLLAYFDGAVKRILAEDFSPTEYRYPTLISTGALATAGYFASFPQHLMFVTRLHNDIDVYQGFQKSYAETGVDSTVLDACRNVDYCLPPTMCYHTFHQYRGRTLDTDGVHVVTAKGKSFRFEAAYATTMERLWDFTIREIVFMGPREDVLASRELFMRKIFGFVEDLGLSGFCEVGNDPFFGGGDTSARIWSQRLLELKYELRLTVAPGRTIAVGSFNFHDDLFGRGFGIDYGTQGAARSACVGFGLERLVYAFLCQYGLDSADWPDRVREGARAYGGAV</sequence>
<dbReference type="SUPFAM" id="SSF55681">
    <property type="entry name" value="Class II aaRS and biotin synthetases"/>
    <property type="match status" value="1"/>
</dbReference>
<protein>
    <recommendedName>
        <fullName evidence="2">Aminoacyl-transfer RNA synthetases class-II family profile domain-containing protein</fullName>
    </recommendedName>
</protein>
<feature type="compositionally biased region" description="Polar residues" evidence="1">
    <location>
        <begin position="1"/>
        <end position="10"/>
    </location>
</feature>
<evidence type="ECO:0000313" key="4">
    <source>
        <dbReference type="Proteomes" id="UP000189443"/>
    </source>
</evidence>
<dbReference type="InterPro" id="IPR045864">
    <property type="entry name" value="aa-tRNA-synth_II/BPL/LPL"/>
</dbReference>
<dbReference type="OrthoDB" id="583154at2"/>
<feature type="domain" description="Aminoacyl-transfer RNA synthetases class-II family profile" evidence="2">
    <location>
        <begin position="146"/>
        <end position="403"/>
    </location>
</feature>
<evidence type="ECO:0000256" key="1">
    <source>
        <dbReference type="SAM" id="MobiDB-lite"/>
    </source>
</evidence>
<dbReference type="AlphaFoldDB" id="A0A1S6J5R9"/>